<dbReference type="Proteomes" id="UP000790347">
    <property type="component" value="Unassembled WGS sequence"/>
</dbReference>
<gene>
    <name evidence="1" type="ORF">DERF_014245</name>
</gene>
<sequence length="117" mass="12560">MHGRLRTIAWSTTSGIRVWSAGSRIHSGSSAGSRIGQYTTICSDQRYSSLVDGDCLATCVQFNASCCSDCIFDDADVAFVVALGDFNRFANQIQIVAITTRSLKTLSGHWRTATGGC</sequence>
<comment type="caution">
    <text evidence="1">The sequence shown here is derived from an EMBL/GenBank/DDBJ whole genome shotgun (WGS) entry which is preliminary data.</text>
</comment>
<dbReference type="EMBL" id="ASGP02000008">
    <property type="protein sequence ID" value="KAH9493503.1"/>
    <property type="molecule type" value="Genomic_DNA"/>
</dbReference>
<keyword evidence="2" id="KW-1185">Reference proteome</keyword>
<accession>A0A922HH90</accession>
<protein>
    <submittedName>
        <fullName evidence="1">Uncharacterized protein</fullName>
    </submittedName>
</protein>
<evidence type="ECO:0000313" key="2">
    <source>
        <dbReference type="Proteomes" id="UP000790347"/>
    </source>
</evidence>
<reference evidence="1" key="1">
    <citation type="submission" date="2013-05" db="EMBL/GenBank/DDBJ databases">
        <authorList>
            <person name="Yim A.K.Y."/>
            <person name="Chan T.F."/>
            <person name="Ji K.M."/>
            <person name="Liu X.Y."/>
            <person name="Zhou J.W."/>
            <person name="Li R.Q."/>
            <person name="Yang K.Y."/>
            <person name="Li J."/>
            <person name="Li M."/>
            <person name="Law P.T.W."/>
            <person name="Wu Y.L."/>
            <person name="Cai Z.L."/>
            <person name="Qin H."/>
            <person name="Bao Y."/>
            <person name="Leung R.K.K."/>
            <person name="Ng P.K.S."/>
            <person name="Zou J."/>
            <person name="Zhong X.J."/>
            <person name="Ran P.X."/>
            <person name="Zhong N.S."/>
            <person name="Liu Z.G."/>
            <person name="Tsui S.K.W."/>
        </authorList>
    </citation>
    <scope>NUCLEOTIDE SEQUENCE</scope>
    <source>
        <strain evidence="1">Derf</strain>
        <tissue evidence="1">Whole organism</tissue>
    </source>
</reference>
<name>A0A922HH90_DERFA</name>
<evidence type="ECO:0000313" key="1">
    <source>
        <dbReference type="EMBL" id="KAH9493503.1"/>
    </source>
</evidence>
<dbReference type="AlphaFoldDB" id="A0A922HH90"/>
<proteinExistence type="predicted"/>
<organism evidence="1 2">
    <name type="scientific">Dermatophagoides farinae</name>
    <name type="common">American house dust mite</name>
    <dbReference type="NCBI Taxonomy" id="6954"/>
    <lineage>
        <taxon>Eukaryota</taxon>
        <taxon>Metazoa</taxon>
        <taxon>Ecdysozoa</taxon>
        <taxon>Arthropoda</taxon>
        <taxon>Chelicerata</taxon>
        <taxon>Arachnida</taxon>
        <taxon>Acari</taxon>
        <taxon>Acariformes</taxon>
        <taxon>Sarcoptiformes</taxon>
        <taxon>Astigmata</taxon>
        <taxon>Psoroptidia</taxon>
        <taxon>Analgoidea</taxon>
        <taxon>Pyroglyphidae</taxon>
        <taxon>Dermatophagoidinae</taxon>
        <taxon>Dermatophagoides</taxon>
    </lineage>
</organism>
<reference evidence="1" key="2">
    <citation type="journal article" date="2022" name="Res Sq">
        <title>Comparative Genomics Reveals Insights into the Divergent Evolution of Astigmatic Mites and Household Pest Adaptations.</title>
        <authorList>
            <person name="Xiong Q."/>
            <person name="Wan A.T.-Y."/>
            <person name="Liu X.-Y."/>
            <person name="Fung C.S.-H."/>
            <person name="Xiao X."/>
            <person name="Malainual N."/>
            <person name="Hou J."/>
            <person name="Wang L."/>
            <person name="Wang M."/>
            <person name="Yang K."/>
            <person name="Cui Y."/>
            <person name="Leung E."/>
            <person name="Nong W."/>
            <person name="Shin S.-K."/>
            <person name="Au S."/>
            <person name="Jeong K.Y."/>
            <person name="Chew F.T."/>
            <person name="Hui J."/>
            <person name="Leung T.F."/>
            <person name="Tungtrongchitr A."/>
            <person name="Zhong N."/>
            <person name="Liu Z."/>
            <person name="Tsui S."/>
        </authorList>
    </citation>
    <scope>NUCLEOTIDE SEQUENCE</scope>
    <source>
        <strain evidence="1">Derf</strain>
        <tissue evidence="1">Whole organism</tissue>
    </source>
</reference>